<feature type="transmembrane region" description="Helical" evidence="8">
    <location>
        <begin position="379"/>
        <end position="403"/>
    </location>
</feature>
<dbReference type="KEGG" id="mpsc:MPSYJ_04910"/>
<evidence type="ECO:0000256" key="6">
    <source>
        <dbReference type="ARBA" id="ARBA00023136"/>
    </source>
</evidence>
<dbReference type="AlphaFoldDB" id="A0A7I7M4V7"/>
<dbReference type="InterPro" id="IPR050833">
    <property type="entry name" value="Poly_Biosynth_Transport"/>
</dbReference>
<feature type="transmembrane region" description="Helical" evidence="8">
    <location>
        <begin position="177"/>
        <end position="199"/>
    </location>
</feature>
<dbReference type="EMBL" id="AP022574">
    <property type="protein sequence ID" value="BBX67030.1"/>
    <property type="molecule type" value="Genomic_DNA"/>
</dbReference>
<feature type="transmembrane region" description="Helical" evidence="8">
    <location>
        <begin position="409"/>
        <end position="430"/>
    </location>
</feature>
<feature type="transmembrane region" description="Helical" evidence="8">
    <location>
        <begin position="239"/>
        <end position="257"/>
    </location>
</feature>
<evidence type="ECO:0000313" key="9">
    <source>
        <dbReference type="EMBL" id="BBX67030.1"/>
    </source>
</evidence>
<dbReference type="Proteomes" id="UP000466514">
    <property type="component" value="Chromosome"/>
</dbReference>
<name>A0A7I7M4V7_9MYCO</name>
<evidence type="ECO:0000256" key="8">
    <source>
        <dbReference type="SAM" id="Phobius"/>
    </source>
</evidence>
<feature type="transmembrane region" description="Helical" evidence="8">
    <location>
        <begin position="111"/>
        <end position="134"/>
    </location>
</feature>
<feature type="transmembrane region" description="Helical" evidence="8">
    <location>
        <begin position="450"/>
        <end position="468"/>
    </location>
</feature>
<comment type="subcellular location">
    <subcellularLocation>
        <location evidence="1">Cell membrane</location>
        <topology evidence="1">Multi-pass membrane protein</topology>
    </subcellularLocation>
</comment>
<organism evidence="9 10">
    <name type="scientific">Mycolicibacterium psychrotolerans</name>
    <dbReference type="NCBI Taxonomy" id="216929"/>
    <lineage>
        <taxon>Bacteria</taxon>
        <taxon>Bacillati</taxon>
        <taxon>Actinomycetota</taxon>
        <taxon>Actinomycetes</taxon>
        <taxon>Mycobacteriales</taxon>
        <taxon>Mycobacteriaceae</taxon>
        <taxon>Mycolicibacterium</taxon>
    </lineage>
</organism>
<dbReference type="PANTHER" id="PTHR30250">
    <property type="entry name" value="PST FAMILY PREDICTED COLANIC ACID TRANSPORTER"/>
    <property type="match status" value="1"/>
</dbReference>
<feature type="region of interest" description="Disordered" evidence="7">
    <location>
        <begin position="512"/>
        <end position="537"/>
    </location>
</feature>
<evidence type="ECO:0000256" key="1">
    <source>
        <dbReference type="ARBA" id="ARBA00004651"/>
    </source>
</evidence>
<evidence type="ECO:0000256" key="7">
    <source>
        <dbReference type="SAM" id="MobiDB-lite"/>
    </source>
</evidence>
<dbReference type="Pfam" id="PF13440">
    <property type="entry name" value="Polysacc_synt_3"/>
    <property type="match status" value="1"/>
</dbReference>
<keyword evidence="5 8" id="KW-1133">Transmembrane helix</keyword>
<sequence length="537" mass="57545">MVDWGDLHVSQAEDPKPTGDISHPIEDIPSAVPDKAPATGRQSVWNYLVFVLSKSSTLIMTVIVARLLTPADFGVFAMALLVTNLFDYMKDLGVGLALVQRPGNWNRFAPTGLTLTVITGVGVGAILAAIAPLGAATLHQPSLTPLIQVLAIGLVISALGVFPDARLRRDLEFRRRLWPQFLGAMVKAGLTIALAAAGLGVWSLVYGQLVGTVVTTLLYWLVARVPVKFGFNRHEARDLIRFGTSLSAVTLLAYAMFNTDYLFIGMRLGDIQLGLYTLAYRLPELLILNLCIVISEVLVSSLSRLQHSRQLLNEHYLEVTTVAMALTAPMSIALAAAAPPVIDTMYGPAYAAAAPALAVLSLYVLFMSMTHHSGDMFKAIGRPGIIVFLETGRLALLVPAVWWAAGHSIVMVALALVLVETAPFIANAVLLRRVADISYRANLKSVLKPMPAAMTMGAVIWGGGQLLISLPSIAILVITVLAGLVAYVVMLWLTARDLFDMGLAAFRSVRGRGTESSPADEPVGLEVTPPEDSGPKI</sequence>
<feature type="transmembrane region" description="Helical" evidence="8">
    <location>
        <begin position="74"/>
        <end position="99"/>
    </location>
</feature>
<feature type="transmembrane region" description="Helical" evidence="8">
    <location>
        <begin position="315"/>
        <end position="337"/>
    </location>
</feature>
<reference evidence="9 10" key="1">
    <citation type="journal article" date="2019" name="Emerg. Microbes Infect.">
        <title>Comprehensive subspecies identification of 175 nontuberculous mycobacteria species based on 7547 genomic profiles.</title>
        <authorList>
            <person name="Matsumoto Y."/>
            <person name="Kinjo T."/>
            <person name="Motooka D."/>
            <person name="Nabeya D."/>
            <person name="Jung N."/>
            <person name="Uechi K."/>
            <person name="Horii T."/>
            <person name="Iida T."/>
            <person name="Fujita J."/>
            <person name="Nakamura S."/>
        </authorList>
    </citation>
    <scope>NUCLEOTIDE SEQUENCE [LARGE SCALE GENOMIC DNA]</scope>
    <source>
        <strain evidence="9 10">JCM 13323</strain>
    </source>
</reference>
<evidence type="ECO:0000256" key="4">
    <source>
        <dbReference type="ARBA" id="ARBA00022692"/>
    </source>
</evidence>
<protein>
    <submittedName>
        <fullName evidence="9">Lipopolysaccharide biosynthesis protein</fullName>
    </submittedName>
</protein>
<feature type="transmembrane region" description="Helical" evidence="8">
    <location>
        <begin position="474"/>
        <end position="493"/>
    </location>
</feature>
<keyword evidence="4 8" id="KW-0812">Transmembrane</keyword>
<keyword evidence="10" id="KW-1185">Reference proteome</keyword>
<accession>A0A7I7M4V7</accession>
<proteinExistence type="inferred from homology"/>
<feature type="transmembrane region" description="Helical" evidence="8">
    <location>
        <begin position="349"/>
        <end position="367"/>
    </location>
</feature>
<feature type="transmembrane region" description="Helical" evidence="8">
    <location>
        <begin position="285"/>
        <end position="303"/>
    </location>
</feature>
<evidence type="ECO:0000256" key="2">
    <source>
        <dbReference type="ARBA" id="ARBA00007430"/>
    </source>
</evidence>
<gene>
    <name evidence="9" type="ORF">MPSYJ_04910</name>
</gene>
<feature type="transmembrane region" description="Helical" evidence="8">
    <location>
        <begin position="44"/>
        <end position="68"/>
    </location>
</feature>
<evidence type="ECO:0000256" key="3">
    <source>
        <dbReference type="ARBA" id="ARBA00022475"/>
    </source>
</evidence>
<keyword evidence="6 8" id="KW-0472">Membrane</keyword>
<feature type="transmembrane region" description="Helical" evidence="8">
    <location>
        <begin position="146"/>
        <end position="165"/>
    </location>
</feature>
<evidence type="ECO:0000256" key="5">
    <source>
        <dbReference type="ARBA" id="ARBA00022989"/>
    </source>
</evidence>
<dbReference type="PANTHER" id="PTHR30250:SF10">
    <property type="entry name" value="LIPOPOLYSACCHARIDE BIOSYNTHESIS PROTEIN WZXC"/>
    <property type="match status" value="1"/>
</dbReference>
<keyword evidence="3" id="KW-1003">Cell membrane</keyword>
<feature type="transmembrane region" description="Helical" evidence="8">
    <location>
        <begin position="205"/>
        <end position="227"/>
    </location>
</feature>
<dbReference type="GO" id="GO:0005886">
    <property type="term" value="C:plasma membrane"/>
    <property type="evidence" value="ECO:0007669"/>
    <property type="project" value="UniProtKB-SubCell"/>
</dbReference>
<dbReference type="CDD" id="cd13127">
    <property type="entry name" value="MATE_tuaB_like"/>
    <property type="match status" value="1"/>
</dbReference>
<evidence type="ECO:0000313" key="10">
    <source>
        <dbReference type="Proteomes" id="UP000466514"/>
    </source>
</evidence>
<comment type="similarity">
    <text evidence="2">Belongs to the polysaccharide synthase family.</text>
</comment>